<evidence type="ECO:0000313" key="2">
    <source>
        <dbReference type="Proteomes" id="UP000886998"/>
    </source>
</evidence>
<dbReference type="Proteomes" id="UP000886998">
    <property type="component" value="Unassembled WGS sequence"/>
</dbReference>
<dbReference type="EMBL" id="BMAV01016749">
    <property type="protein sequence ID" value="GFY67807.1"/>
    <property type="molecule type" value="Genomic_DNA"/>
</dbReference>
<gene>
    <name evidence="1" type="ORF">TNIN_468271</name>
</gene>
<organism evidence="1 2">
    <name type="scientific">Trichonephila inaurata madagascariensis</name>
    <dbReference type="NCBI Taxonomy" id="2747483"/>
    <lineage>
        <taxon>Eukaryota</taxon>
        <taxon>Metazoa</taxon>
        <taxon>Ecdysozoa</taxon>
        <taxon>Arthropoda</taxon>
        <taxon>Chelicerata</taxon>
        <taxon>Arachnida</taxon>
        <taxon>Araneae</taxon>
        <taxon>Araneomorphae</taxon>
        <taxon>Entelegynae</taxon>
        <taxon>Araneoidea</taxon>
        <taxon>Nephilidae</taxon>
        <taxon>Trichonephila</taxon>
        <taxon>Trichonephila inaurata</taxon>
    </lineage>
</organism>
<name>A0A8X7CKX9_9ARAC</name>
<evidence type="ECO:0000313" key="1">
    <source>
        <dbReference type="EMBL" id="GFY67807.1"/>
    </source>
</evidence>
<keyword evidence="2" id="KW-1185">Reference proteome</keyword>
<proteinExistence type="predicted"/>
<reference evidence="1" key="1">
    <citation type="submission" date="2020-08" db="EMBL/GenBank/DDBJ databases">
        <title>Multicomponent nature underlies the extraordinary mechanical properties of spider dragline silk.</title>
        <authorList>
            <person name="Kono N."/>
            <person name="Nakamura H."/>
            <person name="Mori M."/>
            <person name="Yoshida Y."/>
            <person name="Ohtoshi R."/>
            <person name="Malay A.D."/>
            <person name="Moran D.A.P."/>
            <person name="Tomita M."/>
            <person name="Numata K."/>
            <person name="Arakawa K."/>
        </authorList>
    </citation>
    <scope>NUCLEOTIDE SEQUENCE</scope>
</reference>
<accession>A0A8X7CKX9</accession>
<sequence>MIVEVKQLVPDAGHIRVIFIAGSKSSKGVKCAFSSFGEKSKLLNFSVKEWESRAWMEFWIPWSFGGRNSFPWSIISKTSAKGKAVTKRSNGCHPTLKALKRAIGRLAQLPPKDQNVVRKSRKVEKRYGA</sequence>
<protein>
    <submittedName>
        <fullName evidence="1">Uncharacterized protein</fullName>
    </submittedName>
</protein>
<dbReference type="AlphaFoldDB" id="A0A8X7CKX9"/>
<comment type="caution">
    <text evidence="1">The sequence shown here is derived from an EMBL/GenBank/DDBJ whole genome shotgun (WGS) entry which is preliminary data.</text>
</comment>